<proteinExistence type="predicted"/>
<protein>
    <submittedName>
        <fullName evidence="1">Uncharacterized protein</fullName>
    </submittedName>
</protein>
<name>A0A9P4I082_9PEZI</name>
<dbReference type="Proteomes" id="UP000799776">
    <property type="component" value="Unassembled WGS sequence"/>
</dbReference>
<accession>A0A9P4I082</accession>
<dbReference type="OrthoDB" id="3636801at2759"/>
<evidence type="ECO:0000313" key="1">
    <source>
        <dbReference type="EMBL" id="KAF2088460.1"/>
    </source>
</evidence>
<keyword evidence="2" id="KW-1185">Reference proteome</keyword>
<evidence type="ECO:0000313" key="2">
    <source>
        <dbReference type="Proteomes" id="UP000799776"/>
    </source>
</evidence>
<sequence length="293" mass="33042">MSRGKRRQWPKLREGQRLHLEDLNADCILEIIWCLRNFDATRKKGQFSGVVALSMCSKKLRAVVGSLMRREVVLSHKLPAGGLLPSCRYPLDALRVVEYILESVEEAEKTTPTLKLAIVFNTSWGRQPNVVESIQKALCGTLRSFKTLETLEIELAPRSWLRDCLELAMRDSPFEMPTVKTLSLGPGCGFMFPVCPKVETVAVAGSLEHYGRKICSQHVYEAITAAAKCPNLEGFKVTQWWSLTTMEEIHRQLPGLKLLVLGTRYREIEAMQEMTREVSAIPANAKIAAQERQ</sequence>
<gene>
    <name evidence="1" type="ORF">K490DRAFT_64511</name>
</gene>
<reference evidence="1" key="1">
    <citation type="journal article" date="2020" name="Stud. Mycol.">
        <title>101 Dothideomycetes genomes: a test case for predicting lifestyles and emergence of pathogens.</title>
        <authorList>
            <person name="Haridas S."/>
            <person name="Albert R."/>
            <person name="Binder M."/>
            <person name="Bloem J."/>
            <person name="Labutti K."/>
            <person name="Salamov A."/>
            <person name="Andreopoulos B."/>
            <person name="Baker S."/>
            <person name="Barry K."/>
            <person name="Bills G."/>
            <person name="Bluhm B."/>
            <person name="Cannon C."/>
            <person name="Castanera R."/>
            <person name="Culley D."/>
            <person name="Daum C."/>
            <person name="Ezra D."/>
            <person name="Gonzalez J."/>
            <person name="Henrissat B."/>
            <person name="Kuo A."/>
            <person name="Liang C."/>
            <person name="Lipzen A."/>
            <person name="Lutzoni F."/>
            <person name="Magnuson J."/>
            <person name="Mondo S."/>
            <person name="Nolan M."/>
            <person name="Ohm R."/>
            <person name="Pangilinan J."/>
            <person name="Park H.-J."/>
            <person name="Ramirez L."/>
            <person name="Alfaro M."/>
            <person name="Sun H."/>
            <person name="Tritt A."/>
            <person name="Yoshinaga Y."/>
            <person name="Zwiers L.-H."/>
            <person name="Turgeon B."/>
            <person name="Goodwin S."/>
            <person name="Spatafora J."/>
            <person name="Crous P."/>
            <person name="Grigoriev I."/>
        </authorList>
    </citation>
    <scope>NUCLEOTIDE SEQUENCE</scope>
    <source>
        <strain evidence="1">CBS 121410</strain>
    </source>
</reference>
<dbReference type="AlphaFoldDB" id="A0A9P4I082"/>
<organism evidence="1 2">
    <name type="scientific">Saccharata proteae CBS 121410</name>
    <dbReference type="NCBI Taxonomy" id="1314787"/>
    <lineage>
        <taxon>Eukaryota</taxon>
        <taxon>Fungi</taxon>
        <taxon>Dikarya</taxon>
        <taxon>Ascomycota</taxon>
        <taxon>Pezizomycotina</taxon>
        <taxon>Dothideomycetes</taxon>
        <taxon>Dothideomycetes incertae sedis</taxon>
        <taxon>Botryosphaeriales</taxon>
        <taxon>Saccharataceae</taxon>
        <taxon>Saccharata</taxon>
    </lineage>
</organism>
<dbReference type="EMBL" id="ML978716">
    <property type="protein sequence ID" value="KAF2088460.1"/>
    <property type="molecule type" value="Genomic_DNA"/>
</dbReference>
<comment type="caution">
    <text evidence="1">The sequence shown here is derived from an EMBL/GenBank/DDBJ whole genome shotgun (WGS) entry which is preliminary data.</text>
</comment>